<feature type="non-terminal residue" evidence="1">
    <location>
        <position position="1"/>
    </location>
</feature>
<dbReference type="AlphaFoldDB" id="X1D462"/>
<evidence type="ECO:0000313" key="1">
    <source>
        <dbReference type="EMBL" id="GAH14967.1"/>
    </source>
</evidence>
<reference evidence="1" key="1">
    <citation type="journal article" date="2014" name="Front. Microbiol.">
        <title>High frequency of phylogenetically diverse reductive dehalogenase-homologous genes in deep subseafloor sedimentary metagenomes.</title>
        <authorList>
            <person name="Kawai M."/>
            <person name="Futagami T."/>
            <person name="Toyoda A."/>
            <person name="Takaki Y."/>
            <person name="Nishi S."/>
            <person name="Hori S."/>
            <person name="Arai W."/>
            <person name="Tsubouchi T."/>
            <person name="Morono Y."/>
            <person name="Uchiyama I."/>
            <person name="Ito T."/>
            <person name="Fujiyama A."/>
            <person name="Inagaki F."/>
            <person name="Takami H."/>
        </authorList>
    </citation>
    <scope>NUCLEOTIDE SEQUENCE</scope>
    <source>
        <strain evidence="1">Expedition CK06-06</strain>
    </source>
</reference>
<dbReference type="EMBL" id="BART01038186">
    <property type="protein sequence ID" value="GAH14967.1"/>
    <property type="molecule type" value="Genomic_DNA"/>
</dbReference>
<accession>X1D462</accession>
<name>X1D462_9ZZZZ</name>
<comment type="caution">
    <text evidence="1">The sequence shown here is derived from an EMBL/GenBank/DDBJ whole genome shotgun (WGS) entry which is preliminary data.</text>
</comment>
<gene>
    <name evidence="1" type="ORF">S01H4_63475</name>
</gene>
<proteinExistence type="predicted"/>
<sequence length="38" mass="4467">DGTLRVINEYIDLIPIRLIKVKRMTLSFIELDNLPIIK</sequence>
<protein>
    <submittedName>
        <fullName evidence="1">Uncharacterized protein</fullName>
    </submittedName>
</protein>
<organism evidence="1">
    <name type="scientific">marine sediment metagenome</name>
    <dbReference type="NCBI Taxonomy" id="412755"/>
    <lineage>
        <taxon>unclassified sequences</taxon>
        <taxon>metagenomes</taxon>
        <taxon>ecological metagenomes</taxon>
    </lineage>
</organism>